<proteinExistence type="predicted"/>
<keyword evidence="1" id="KW-0472">Membrane</keyword>
<dbReference type="EMBL" id="LNYP01000001">
    <property type="protein sequence ID" value="KTD44762.1"/>
    <property type="molecule type" value="Genomic_DNA"/>
</dbReference>
<keyword evidence="1" id="KW-0812">Transmembrane</keyword>
<keyword evidence="1" id="KW-1133">Transmembrane helix</keyword>
<evidence type="ECO:0000313" key="3">
    <source>
        <dbReference type="Proteomes" id="UP000054858"/>
    </source>
</evidence>
<feature type="transmembrane region" description="Helical" evidence="1">
    <location>
        <begin position="46"/>
        <end position="63"/>
    </location>
</feature>
<gene>
    <name evidence="2" type="ORF">Loak_0011</name>
</gene>
<protein>
    <submittedName>
        <fullName evidence="2">Phage minor tail protein</fullName>
    </submittedName>
</protein>
<feature type="transmembrane region" description="Helical" evidence="1">
    <location>
        <begin position="70"/>
        <end position="89"/>
    </location>
</feature>
<dbReference type="Proteomes" id="UP000054858">
    <property type="component" value="Unassembled WGS sequence"/>
</dbReference>
<sequence length="310" mass="36532">MFISQLKSKIKAYDPYGEHHTNALKALLVLEILFLFNFIYTIPDAYFYYFYVPLTAFAAEISGNTLQEKYLFLFFTLMGSTIAIFLFGLLSEYKLFFIFFVFFFSIIIYYIAIRKVKSMFVAAPLILSLAAYSLIYGDTNSNFYIALNHAFYTIIATILIFIGLYFFPKRYYFAIWRRAFCEVLETLASISEKIYKQEINTIPIFSGIIVMERYSHMLSRRMKYYSILKITLLTFDLIMAMSYACSFRKQIHLHYFILVQKQLTKLAEACRNKHPIPMTSRDLEMLQHTNMLRTVRALILSWNHLCHNAS</sequence>
<comment type="caution">
    <text evidence="2">The sequence shown here is derived from an EMBL/GenBank/DDBJ whole genome shotgun (WGS) entry which is preliminary data.</text>
</comment>
<reference evidence="2 3" key="1">
    <citation type="submission" date="2015-11" db="EMBL/GenBank/DDBJ databases">
        <title>Genomic analysis of 38 Legionella species identifies large and diverse effector repertoires.</title>
        <authorList>
            <person name="Burstein D."/>
            <person name="Amaro F."/>
            <person name="Zusman T."/>
            <person name="Lifshitz Z."/>
            <person name="Cohen O."/>
            <person name="Gilbert J.A."/>
            <person name="Pupko T."/>
            <person name="Shuman H.A."/>
            <person name="Segal G."/>
        </authorList>
    </citation>
    <scope>NUCLEOTIDE SEQUENCE [LARGE SCALE GENOMIC DNA]</scope>
    <source>
        <strain evidence="2 3">Oak Ridge-10</strain>
    </source>
</reference>
<feature type="transmembrane region" description="Helical" evidence="1">
    <location>
        <begin position="224"/>
        <end position="244"/>
    </location>
</feature>
<name>A0A0W0XJJ6_9GAMM</name>
<feature type="transmembrane region" description="Helical" evidence="1">
    <location>
        <begin position="95"/>
        <end position="112"/>
    </location>
</feature>
<dbReference type="RefSeq" id="WP_025385089.1">
    <property type="nucleotide sequence ID" value="NZ_LCUA01000031.1"/>
</dbReference>
<dbReference type="AlphaFoldDB" id="A0A0W0XJJ6"/>
<dbReference type="PATRIC" id="fig|29423.5.peg.11"/>
<organism evidence="2 3">
    <name type="scientific">Legionella oakridgensis</name>
    <dbReference type="NCBI Taxonomy" id="29423"/>
    <lineage>
        <taxon>Bacteria</taxon>
        <taxon>Pseudomonadati</taxon>
        <taxon>Pseudomonadota</taxon>
        <taxon>Gammaproteobacteria</taxon>
        <taxon>Legionellales</taxon>
        <taxon>Legionellaceae</taxon>
        <taxon>Legionella</taxon>
    </lineage>
</organism>
<evidence type="ECO:0000313" key="2">
    <source>
        <dbReference type="EMBL" id="KTD44762.1"/>
    </source>
</evidence>
<feature type="transmembrane region" description="Helical" evidence="1">
    <location>
        <begin position="143"/>
        <end position="167"/>
    </location>
</feature>
<feature type="transmembrane region" description="Helical" evidence="1">
    <location>
        <begin position="119"/>
        <end position="137"/>
    </location>
</feature>
<feature type="transmembrane region" description="Helical" evidence="1">
    <location>
        <begin position="21"/>
        <end position="40"/>
    </location>
</feature>
<evidence type="ECO:0000256" key="1">
    <source>
        <dbReference type="SAM" id="Phobius"/>
    </source>
</evidence>
<accession>A0A0W0XJJ6</accession>